<reference evidence="2 3" key="1">
    <citation type="journal article" date="2008" name="Nature">
        <title>The Trichoplax genome and the nature of placozoans.</title>
        <authorList>
            <person name="Srivastava M."/>
            <person name="Begovic E."/>
            <person name="Chapman J."/>
            <person name="Putnam N.H."/>
            <person name="Hellsten U."/>
            <person name="Kawashima T."/>
            <person name="Kuo A."/>
            <person name="Mitros T."/>
            <person name="Salamov A."/>
            <person name="Carpenter M.L."/>
            <person name="Signorovitch A.Y."/>
            <person name="Moreno M.A."/>
            <person name="Kamm K."/>
            <person name="Grimwood J."/>
            <person name="Schmutz J."/>
            <person name="Shapiro H."/>
            <person name="Grigoriev I.V."/>
            <person name="Buss L.W."/>
            <person name="Schierwater B."/>
            <person name="Dellaporta S.L."/>
            <person name="Rokhsar D.S."/>
        </authorList>
    </citation>
    <scope>NUCLEOTIDE SEQUENCE [LARGE SCALE GENOMIC DNA]</scope>
    <source>
        <strain evidence="2 3">Grell-BS-1999</strain>
    </source>
</reference>
<dbReference type="HOGENOM" id="CLU_708502_0_0_1"/>
<proteinExistence type="predicted"/>
<dbReference type="EMBL" id="DS985242">
    <property type="protein sequence ID" value="EDV27318.1"/>
    <property type="molecule type" value="Genomic_DNA"/>
</dbReference>
<dbReference type="Proteomes" id="UP000009022">
    <property type="component" value="Unassembled WGS sequence"/>
</dbReference>
<dbReference type="GeneID" id="6750939"/>
<protein>
    <submittedName>
        <fullName evidence="2">Uncharacterized protein</fullName>
    </submittedName>
</protein>
<keyword evidence="3" id="KW-1185">Reference proteome</keyword>
<feature type="compositionally biased region" description="Polar residues" evidence="1">
    <location>
        <begin position="303"/>
        <end position="314"/>
    </location>
</feature>
<feature type="region of interest" description="Disordered" evidence="1">
    <location>
        <begin position="341"/>
        <end position="372"/>
    </location>
</feature>
<name>B3RMQ6_TRIAD</name>
<accession>B3RMQ6</accession>
<dbReference type="InParanoid" id="B3RMQ6"/>
<evidence type="ECO:0000313" key="2">
    <source>
        <dbReference type="EMBL" id="EDV27318.1"/>
    </source>
</evidence>
<feature type="region of interest" description="Disordered" evidence="1">
    <location>
        <begin position="294"/>
        <end position="314"/>
    </location>
</feature>
<sequence length="390" mass="43744">MPLEAHLHRIVLKYKAELLDYLPGRIFYSCLQHKDPVLSYLWIEIDRSKSNADTGKSAITQNKKILDSIYNQTLSVNEILINKLLDGTEDHFVLFYKTLQVQNHSMLIALGEKLEAEAKSYSTKIAGIMNNHIVPTKQGLIVSLPNQTVRKIKNSKSNGQTKAASQIIKLAHVKKYNFLKIVVQDRYTHTAKGKSKLNVKTAVNADSYSPAAKSEIMAGLMANKAYSKIPSQADRSNKMQADNNSFCLILADGKVMETFPVRFSVLPHRQVNGRYPNCNQKFVLRDSRLLGSYSQGDRKAATPRSSCSAASRGNTRMIHYPRHVRPSDSSAISLSADRRVVPNPKNLNTTSLVNKGLSNNNRQFDFPKKSNTSGRINSSFQMSCRNHIYV</sequence>
<evidence type="ECO:0000256" key="1">
    <source>
        <dbReference type="SAM" id="MobiDB-lite"/>
    </source>
</evidence>
<feature type="compositionally biased region" description="Polar residues" evidence="1">
    <location>
        <begin position="345"/>
        <end position="372"/>
    </location>
</feature>
<dbReference type="CTD" id="6750939"/>
<dbReference type="AlphaFoldDB" id="B3RMQ6"/>
<gene>
    <name evidence="2" type="ORF">TRIADDRAFT_52887</name>
</gene>
<evidence type="ECO:0000313" key="3">
    <source>
        <dbReference type="Proteomes" id="UP000009022"/>
    </source>
</evidence>
<organism evidence="2 3">
    <name type="scientific">Trichoplax adhaerens</name>
    <name type="common">Trichoplax reptans</name>
    <dbReference type="NCBI Taxonomy" id="10228"/>
    <lineage>
        <taxon>Eukaryota</taxon>
        <taxon>Metazoa</taxon>
        <taxon>Placozoa</taxon>
        <taxon>Uniplacotomia</taxon>
        <taxon>Trichoplacea</taxon>
        <taxon>Trichoplacidae</taxon>
        <taxon>Trichoplax</taxon>
    </lineage>
</organism>
<dbReference type="RefSeq" id="XP_002109152.1">
    <property type="nucleotide sequence ID" value="XM_002109116.1"/>
</dbReference>
<dbReference type="KEGG" id="tad:TRIADDRAFT_52887"/>